<gene>
    <name evidence="2" type="ORF">SAMN05444365_101485</name>
</gene>
<keyword evidence="3" id="KW-1185">Reference proteome</keyword>
<dbReference type="Proteomes" id="UP000242415">
    <property type="component" value="Unassembled WGS sequence"/>
</dbReference>
<keyword evidence="1" id="KW-1133">Transmembrane helix</keyword>
<feature type="transmembrane region" description="Helical" evidence="1">
    <location>
        <begin position="36"/>
        <end position="58"/>
    </location>
</feature>
<keyword evidence="1" id="KW-0472">Membrane</keyword>
<name>A0A1H3GMS3_9ACTN</name>
<sequence>MALRQCLAHQAAPSPTLPDLAASAIRRGQRIRRRRSATAVAVVVLTAAAGGAGGWQLAGPAHDRGPRVPVARATSGVPVAETTTAAAVAAPAEPLPAPARLETRAMAAAAAPVDLVVGDLLRTTGGERIDLSGVGRVTQAQRGGGGWLIVAATRAGRSALWMVTRTAPPKQLLSAVDEIVLAPDGRRVVWLHSGRASVATAAAGRLTGLRETPVPPRGRPVGFVGDGVLLTRQLSGGEIEGYDVWWPDRGPYQPAWNPSLIGVYGPMPDGRTLVAQVAGEAGRPCLALLASGPGLPVVKRACALPLTGGGAGTVSPDGRWLVANGTTPSTPAATPAAESALLVELPTAFRPRAAAHAAGPRLTGGPAWTDAATLIHPGGPAELVRLSVTALAKGDPEAVERLPVAGARADEHLVVAPGPLA</sequence>
<evidence type="ECO:0008006" key="4">
    <source>
        <dbReference type="Google" id="ProtNLM"/>
    </source>
</evidence>
<protein>
    <recommendedName>
        <fullName evidence="4">WD40-like Beta Propeller Repeat</fullName>
    </recommendedName>
</protein>
<accession>A0A1H3GMS3</accession>
<evidence type="ECO:0000256" key="1">
    <source>
        <dbReference type="SAM" id="Phobius"/>
    </source>
</evidence>
<evidence type="ECO:0000313" key="3">
    <source>
        <dbReference type="Proteomes" id="UP000242415"/>
    </source>
</evidence>
<dbReference type="STRING" id="405436.SAMN05444365_101485"/>
<reference evidence="3" key="1">
    <citation type="submission" date="2016-10" db="EMBL/GenBank/DDBJ databases">
        <authorList>
            <person name="Varghese N."/>
            <person name="Submissions S."/>
        </authorList>
    </citation>
    <scope>NUCLEOTIDE SEQUENCE [LARGE SCALE GENOMIC DNA]</scope>
    <source>
        <strain evidence="3">DSM 45245</strain>
    </source>
</reference>
<organism evidence="2 3">
    <name type="scientific">Micromonospora pattaloongensis</name>
    <dbReference type="NCBI Taxonomy" id="405436"/>
    <lineage>
        <taxon>Bacteria</taxon>
        <taxon>Bacillati</taxon>
        <taxon>Actinomycetota</taxon>
        <taxon>Actinomycetes</taxon>
        <taxon>Micromonosporales</taxon>
        <taxon>Micromonosporaceae</taxon>
        <taxon>Micromonospora</taxon>
    </lineage>
</organism>
<evidence type="ECO:0000313" key="2">
    <source>
        <dbReference type="EMBL" id="SDY04606.1"/>
    </source>
</evidence>
<dbReference type="AlphaFoldDB" id="A0A1H3GMS3"/>
<proteinExistence type="predicted"/>
<keyword evidence="1" id="KW-0812">Transmembrane</keyword>
<dbReference type="EMBL" id="FNPH01000001">
    <property type="protein sequence ID" value="SDY04606.1"/>
    <property type="molecule type" value="Genomic_DNA"/>
</dbReference>